<dbReference type="Proteomes" id="UP000075321">
    <property type="component" value="Unassembled WGS sequence"/>
</dbReference>
<accession>A0A151AFR2</accession>
<dbReference type="PATRIC" id="fig|1008153.3.peg.1561"/>
<feature type="domain" description="NAD(P)-binding" evidence="1">
    <location>
        <begin position="10"/>
        <end position="196"/>
    </location>
</feature>
<gene>
    <name evidence="2" type="ORF">HAPAU_15410</name>
</gene>
<dbReference type="InterPro" id="IPR036291">
    <property type="entry name" value="NAD(P)-bd_dom_sf"/>
</dbReference>
<evidence type="ECO:0000313" key="3">
    <source>
        <dbReference type="Proteomes" id="UP000075321"/>
    </source>
</evidence>
<dbReference type="PANTHER" id="PTHR15020">
    <property type="entry name" value="FLAVIN REDUCTASE-RELATED"/>
    <property type="match status" value="1"/>
</dbReference>
<dbReference type="OrthoDB" id="206077at2157"/>
<proteinExistence type="predicted"/>
<evidence type="ECO:0000313" key="2">
    <source>
        <dbReference type="EMBL" id="KYH26443.1"/>
    </source>
</evidence>
<name>A0A151AFR2_9EURY</name>
<dbReference type="EMBL" id="LTAZ01000004">
    <property type="protein sequence ID" value="KYH26443.1"/>
    <property type="molecule type" value="Genomic_DNA"/>
</dbReference>
<protein>
    <submittedName>
        <fullName evidence="2">NmrA-like family protein</fullName>
    </submittedName>
</protein>
<organism evidence="2 3">
    <name type="scientific">Halalkalicoccus paucihalophilus</name>
    <dbReference type="NCBI Taxonomy" id="1008153"/>
    <lineage>
        <taxon>Archaea</taxon>
        <taxon>Methanobacteriati</taxon>
        <taxon>Methanobacteriota</taxon>
        <taxon>Stenosarchaea group</taxon>
        <taxon>Halobacteria</taxon>
        <taxon>Halobacteriales</taxon>
        <taxon>Halococcaceae</taxon>
        <taxon>Halalkalicoccus</taxon>
    </lineage>
</organism>
<comment type="caution">
    <text evidence="2">The sequence shown here is derived from an EMBL/GenBank/DDBJ whole genome shotgun (WGS) entry which is preliminary data.</text>
</comment>
<dbReference type="RefSeq" id="WP_066381156.1">
    <property type="nucleotide sequence ID" value="NZ_LTAZ01000004.1"/>
</dbReference>
<dbReference type="SUPFAM" id="SSF51735">
    <property type="entry name" value="NAD(P)-binding Rossmann-fold domains"/>
    <property type="match status" value="1"/>
</dbReference>
<evidence type="ECO:0000259" key="1">
    <source>
        <dbReference type="Pfam" id="PF13460"/>
    </source>
</evidence>
<sequence length="233" mass="24505">MAIETVLVAGASGKTGREVLNLLRNTDLHVRAMTRDPANVGRLERLGADEVIVGNLLHLADADRAVRDVDAVFCAVGTTPGLDALFGEFVDGEGVINLVDAASEEGVEHFVFESSLGVGDAKAGLPLPARLLIGPILRAKDDSESHLRESGLTYTILRPGGLTNGPPTGEVVVGEGGDSVSGRIPRADVARLMIAAPFTPDAEDRTLEVVSHEGLRGTPRNTVRMTWTEPSAV</sequence>
<reference evidence="2 3" key="1">
    <citation type="submission" date="2016-02" db="EMBL/GenBank/DDBJ databases">
        <title>Genome sequence of Halalkalicoccus paucihalophilus DSM 24557.</title>
        <authorList>
            <person name="Poehlein A."/>
            <person name="Daniel R."/>
        </authorList>
    </citation>
    <scope>NUCLEOTIDE SEQUENCE [LARGE SCALE GENOMIC DNA]</scope>
    <source>
        <strain evidence="2 3">DSM 24557</strain>
    </source>
</reference>
<dbReference type="CDD" id="cd05243">
    <property type="entry name" value="SDR_a5"/>
    <property type="match status" value="1"/>
</dbReference>
<keyword evidence="3" id="KW-1185">Reference proteome</keyword>
<dbReference type="Gene3D" id="3.40.50.720">
    <property type="entry name" value="NAD(P)-binding Rossmann-like Domain"/>
    <property type="match status" value="1"/>
</dbReference>
<dbReference type="PANTHER" id="PTHR15020:SF50">
    <property type="entry name" value="UPF0659 PROTEIN YMR090W"/>
    <property type="match status" value="1"/>
</dbReference>
<dbReference type="Pfam" id="PF13460">
    <property type="entry name" value="NAD_binding_10"/>
    <property type="match status" value="1"/>
</dbReference>
<dbReference type="AlphaFoldDB" id="A0A151AFR2"/>
<dbReference type="InterPro" id="IPR016040">
    <property type="entry name" value="NAD(P)-bd_dom"/>
</dbReference>